<dbReference type="EMBL" id="AOGX02000035">
    <property type="protein sequence ID" value="EOQ87420.1"/>
    <property type="molecule type" value="Genomic_DNA"/>
</dbReference>
<evidence type="ECO:0000313" key="2">
    <source>
        <dbReference type="Proteomes" id="UP000013996"/>
    </source>
</evidence>
<protein>
    <submittedName>
        <fullName evidence="1">Uncharacterized protein</fullName>
    </submittedName>
</protein>
<gene>
    <name evidence="1" type="ORF">LEP1GSC202_2873</name>
</gene>
<accession>A0A5E8H9U9</accession>
<comment type="caution">
    <text evidence="1">The sequence shown here is derived from an EMBL/GenBank/DDBJ whole genome shotgun (WGS) entry which is preliminary data.</text>
</comment>
<sequence length="49" mass="5737">MVTKYDGKEELTKMGLQLGMTLHGKLHLPSEIVKRKKFLKEIHRKTTKD</sequence>
<dbReference type="STRING" id="1249483.LEP1GSC202_2873"/>
<name>A0A5E8H9U9_9LEPT</name>
<dbReference type="AlphaFoldDB" id="A0A5E8H9U9"/>
<proteinExistence type="predicted"/>
<reference evidence="1 2" key="1">
    <citation type="submission" date="2013-04" db="EMBL/GenBank/DDBJ databases">
        <authorList>
            <person name="Harkins D.M."/>
            <person name="Durkin A.S."/>
            <person name="Brinkac L.M."/>
            <person name="Haft D.H."/>
            <person name="Selengut J.D."/>
            <person name="Sanka R."/>
            <person name="DePew J."/>
            <person name="Purushe J."/>
            <person name="Hartskeerl R.A."/>
            <person name="Ahmed A."/>
            <person name="van der Linden H."/>
            <person name="Goris M.G.A."/>
            <person name="Vinetz J.M."/>
            <person name="Sutton G.G."/>
            <person name="Nierman W.C."/>
            <person name="Fouts D.E."/>
        </authorList>
    </citation>
    <scope>NUCLEOTIDE SEQUENCE [LARGE SCALE GENOMIC DNA]</scope>
    <source>
        <strain evidence="1 2">Sao Paulo</strain>
    </source>
</reference>
<organism evidence="1 2">
    <name type="scientific">Leptospira yanagawae serovar Saopaulo str. Sao Paulo = ATCC 700523</name>
    <dbReference type="NCBI Taxonomy" id="1249483"/>
    <lineage>
        <taxon>Bacteria</taxon>
        <taxon>Pseudomonadati</taxon>
        <taxon>Spirochaetota</taxon>
        <taxon>Spirochaetia</taxon>
        <taxon>Leptospirales</taxon>
        <taxon>Leptospiraceae</taxon>
        <taxon>Leptospira</taxon>
    </lineage>
</organism>
<evidence type="ECO:0000313" key="1">
    <source>
        <dbReference type="EMBL" id="EOQ87420.1"/>
    </source>
</evidence>
<dbReference type="Proteomes" id="UP000013996">
    <property type="component" value="Unassembled WGS sequence"/>
</dbReference>